<feature type="transmembrane region" description="Helical" evidence="2">
    <location>
        <begin position="169"/>
        <end position="189"/>
    </location>
</feature>
<sequence length="658" mass="69841">MTLVLGLAAVFVVLRRRAKSRREYTGAARRRGPLLIVTALLGMQAALGAPAIAQPMNCGEPPVPERPGAGMVGALDPSESGDGQSGSPYDMYGYAGQVWHTYDLGCGPQGMTHPNAMVDTWIGNQLFNVGKTMVAATNGLHYTLADGNILGQLDDVVASGTVALYDSVFAPWFGLVALLLAVVLFRYIWQGDLATIGKRGMWALAALWFASATYLTPLAYTHALDGMLISATSAVQGGFLREVGVDERDALPTLLHNEVVYSNWLRGEFARPDSDEADQLGRELLAAQAWTKSEAAAGEEAPTVDEKQQAFKEVAAKMSEDSYRHLQGLSGSRIGAGTLAMTQGLAYTSFQLLAKAAILLAQLMLRILILAGPLIGLVALLYHEVLRSVGRIAGAAMLNVIVISAMAGIHTLVLNWVFNPTRPFSPLTQILLAGLLTIMFLMIGKPFRRMGQMIELSAGSVGGAMPRVPPGVFSRFRGGRKEQPSSPQDEFWEQVKSSDSEDTTTSRGTGARRRERPESEAPSVVATARRMDNETARRELPSGPPPAGSGTDSAAPSGDASSRQRPGAVRNGGNALPEASSRVVDTSPVSVASWDTHDEDPVLVPSRTGGPAGGGPAGGGPSEPSVPWPARRKDSEVVAGRPVQVLYRPSRGLEVADE</sequence>
<name>A0A839DVM0_9PSEU</name>
<dbReference type="RefSeq" id="WP_328796116.1">
    <property type="nucleotide sequence ID" value="NZ_JACGWZ010000003.1"/>
</dbReference>
<feature type="transmembrane region" description="Helical" evidence="2">
    <location>
        <begin position="394"/>
        <end position="418"/>
    </location>
</feature>
<reference evidence="3 4" key="1">
    <citation type="submission" date="2020-07" db="EMBL/GenBank/DDBJ databases">
        <title>Sequencing the genomes of 1000 actinobacteria strains.</title>
        <authorList>
            <person name="Klenk H.-P."/>
        </authorList>
    </citation>
    <scope>NUCLEOTIDE SEQUENCE [LARGE SCALE GENOMIC DNA]</scope>
    <source>
        <strain evidence="3 4">DSM 45975</strain>
    </source>
</reference>
<proteinExistence type="predicted"/>
<evidence type="ECO:0000313" key="4">
    <source>
        <dbReference type="Proteomes" id="UP000569329"/>
    </source>
</evidence>
<feature type="compositionally biased region" description="Basic and acidic residues" evidence="1">
    <location>
        <begin position="529"/>
        <end position="540"/>
    </location>
</feature>
<comment type="caution">
    <text evidence="3">The sequence shown here is derived from an EMBL/GenBank/DDBJ whole genome shotgun (WGS) entry which is preliminary data.</text>
</comment>
<organism evidence="3 4">
    <name type="scientific">Halosaccharopolyspora lacisalsi</name>
    <dbReference type="NCBI Taxonomy" id="1000566"/>
    <lineage>
        <taxon>Bacteria</taxon>
        <taxon>Bacillati</taxon>
        <taxon>Actinomycetota</taxon>
        <taxon>Actinomycetes</taxon>
        <taxon>Pseudonocardiales</taxon>
        <taxon>Pseudonocardiaceae</taxon>
        <taxon>Halosaccharopolyspora</taxon>
    </lineage>
</organism>
<feature type="compositionally biased region" description="Polar residues" evidence="1">
    <location>
        <begin position="550"/>
        <end position="564"/>
    </location>
</feature>
<keyword evidence="2" id="KW-1133">Transmembrane helix</keyword>
<keyword evidence="2" id="KW-0472">Membrane</keyword>
<evidence type="ECO:0000256" key="1">
    <source>
        <dbReference type="SAM" id="MobiDB-lite"/>
    </source>
</evidence>
<accession>A0A839DVM0</accession>
<feature type="transmembrane region" description="Helical" evidence="2">
    <location>
        <begin position="424"/>
        <end position="443"/>
    </location>
</feature>
<feature type="region of interest" description="Disordered" evidence="1">
    <location>
        <begin position="472"/>
        <end position="637"/>
    </location>
</feature>
<evidence type="ECO:0008006" key="5">
    <source>
        <dbReference type="Google" id="ProtNLM"/>
    </source>
</evidence>
<dbReference type="EMBL" id="JACGWZ010000003">
    <property type="protein sequence ID" value="MBA8825544.1"/>
    <property type="molecule type" value="Genomic_DNA"/>
</dbReference>
<dbReference type="AlphaFoldDB" id="A0A839DVM0"/>
<feature type="compositionally biased region" description="Gly residues" evidence="1">
    <location>
        <begin position="610"/>
        <end position="621"/>
    </location>
</feature>
<dbReference type="Proteomes" id="UP000569329">
    <property type="component" value="Unassembled WGS sequence"/>
</dbReference>
<feature type="transmembrane region" description="Helical" evidence="2">
    <location>
        <begin position="357"/>
        <end position="382"/>
    </location>
</feature>
<feature type="transmembrane region" description="Helical" evidence="2">
    <location>
        <begin position="201"/>
        <end position="220"/>
    </location>
</feature>
<keyword evidence="4" id="KW-1185">Reference proteome</keyword>
<keyword evidence="2" id="KW-0812">Transmembrane</keyword>
<evidence type="ECO:0000313" key="3">
    <source>
        <dbReference type="EMBL" id="MBA8825544.1"/>
    </source>
</evidence>
<protein>
    <recommendedName>
        <fullName evidence="5">TrbL/VirB6 plasmid conjugal transfer protein</fullName>
    </recommendedName>
</protein>
<gene>
    <name evidence="3" type="ORF">FHX42_002895</name>
</gene>
<evidence type="ECO:0000256" key="2">
    <source>
        <dbReference type="SAM" id="Phobius"/>
    </source>
</evidence>